<protein>
    <submittedName>
        <fullName evidence="2">Uncharacterized protein</fullName>
    </submittedName>
</protein>
<dbReference type="Proteomes" id="UP001149163">
    <property type="component" value="Unassembled WGS sequence"/>
</dbReference>
<comment type="caution">
    <text evidence="2">The sequence shown here is derived from an EMBL/GenBank/DDBJ whole genome shotgun (WGS) entry which is preliminary data.</text>
</comment>
<feature type="region of interest" description="Disordered" evidence="1">
    <location>
        <begin position="100"/>
        <end position="126"/>
    </location>
</feature>
<accession>A0A9W9HU10</accession>
<evidence type="ECO:0000256" key="1">
    <source>
        <dbReference type="SAM" id="MobiDB-lite"/>
    </source>
</evidence>
<sequence>MDSERDPSISSLITLCIREFHTLLDSVPDEQDETRLKGLDDLGRLRVWIGNFGAHRKQTDRLSLDYRLRETPDLHREVRNHIDDITEAIQGAVSLLSVREKSTQIEETSPASESDDSGSDDSDSDEFWNQVKAENDGHSKLDEYMHDIQYTITSLYKFSLTLQNPAHRDRTAQASRIDLSHFEFYDIGHVSEKFGLPRDSILAQRLGKANTKRRQLLAYHKDHTEKISRYVDVAERKAIETPVDPANLGQTSKGAPSISTKWTQDTTVSTINCQDFDVASESGRTKFSASTSTAGDQAHALMPPPPPPPDVLENMDEDWKYHVYSDLRPYICTFGNCVKANQLYDSYTEWTSFWKHLEKTHPEAFTEDQRQAVVELAEQSTSSAQQCPLCTKAPISNLSRFQQHLARHLQQLSLFVLPRPGPEENEHAARDRESNESQQALIIDDEARGPLKSTSTTQNPWRIEEGRTLSEGPSSDGRLEIIETNRLGSRTTAWRIEEGRTLSEGSSSDDRLETNETNHLGFQEQVATARQELEANDSTLGPENSTTLESMADIALTYPDQGRIEEAEILQLQVIERRKTIYGVEHPETLISMEDLALTYRSQGRWEEAERLQLQVGRWKEAKRLQLQVVETRKEKLGEDHPTTLRSMASLALAYRRQGRLEEAEILQLQVIERRKTIYGVEHPGTLISMGDLALTYRSQGRWEEAERLQLQVVETRKEKLGEDHPATLISMEDLALTYRSQGRWEEAERLQLQVVETRKEKLGEDHLATLESTDNLASIYRGQGRWKEAKRLQLQVVETRKTKFGEDYLSTQ</sequence>
<feature type="compositionally biased region" description="Acidic residues" evidence="1">
    <location>
        <begin position="113"/>
        <end position="126"/>
    </location>
</feature>
<keyword evidence="3" id="KW-1185">Reference proteome</keyword>
<dbReference type="Gene3D" id="1.25.40.10">
    <property type="entry name" value="Tetratricopeptide repeat domain"/>
    <property type="match status" value="2"/>
</dbReference>
<proteinExistence type="predicted"/>
<evidence type="ECO:0000313" key="3">
    <source>
        <dbReference type="Proteomes" id="UP001149163"/>
    </source>
</evidence>
<reference evidence="2" key="1">
    <citation type="submission" date="2022-11" db="EMBL/GenBank/DDBJ databases">
        <authorList>
            <person name="Petersen C."/>
        </authorList>
    </citation>
    <scope>NUCLEOTIDE SEQUENCE</scope>
    <source>
        <strain evidence="2">IBT 26290</strain>
    </source>
</reference>
<dbReference type="SUPFAM" id="SSF48452">
    <property type="entry name" value="TPR-like"/>
    <property type="match status" value="3"/>
</dbReference>
<dbReference type="OrthoDB" id="5986190at2759"/>
<dbReference type="InterPro" id="IPR053137">
    <property type="entry name" value="NLR-like"/>
</dbReference>
<dbReference type="AlphaFoldDB" id="A0A9W9HU10"/>
<organism evidence="2 3">
    <name type="scientific">Penicillium canariense</name>
    <dbReference type="NCBI Taxonomy" id="189055"/>
    <lineage>
        <taxon>Eukaryota</taxon>
        <taxon>Fungi</taxon>
        <taxon>Dikarya</taxon>
        <taxon>Ascomycota</taxon>
        <taxon>Pezizomycotina</taxon>
        <taxon>Eurotiomycetes</taxon>
        <taxon>Eurotiomycetidae</taxon>
        <taxon>Eurotiales</taxon>
        <taxon>Aspergillaceae</taxon>
        <taxon>Penicillium</taxon>
    </lineage>
</organism>
<dbReference type="InterPro" id="IPR011990">
    <property type="entry name" value="TPR-like_helical_dom_sf"/>
</dbReference>
<dbReference type="PANTHER" id="PTHR46082:SF11">
    <property type="entry name" value="AAA+ ATPASE DOMAIN-CONTAINING PROTEIN-RELATED"/>
    <property type="match status" value="1"/>
</dbReference>
<dbReference type="Pfam" id="PF13374">
    <property type="entry name" value="TPR_10"/>
    <property type="match status" value="1"/>
</dbReference>
<dbReference type="EMBL" id="JAPQKN010000006">
    <property type="protein sequence ID" value="KAJ5157471.1"/>
    <property type="molecule type" value="Genomic_DNA"/>
</dbReference>
<dbReference type="Pfam" id="PF13424">
    <property type="entry name" value="TPR_12"/>
    <property type="match status" value="3"/>
</dbReference>
<dbReference type="PANTHER" id="PTHR46082">
    <property type="entry name" value="ATP/GTP-BINDING PROTEIN-RELATED"/>
    <property type="match status" value="1"/>
</dbReference>
<dbReference type="RefSeq" id="XP_056540460.1">
    <property type="nucleotide sequence ID" value="XM_056690695.1"/>
</dbReference>
<name>A0A9W9HU10_9EURO</name>
<dbReference type="GeneID" id="81429871"/>
<evidence type="ECO:0000313" key="2">
    <source>
        <dbReference type="EMBL" id="KAJ5157471.1"/>
    </source>
</evidence>
<feature type="region of interest" description="Disordered" evidence="1">
    <location>
        <begin position="444"/>
        <end position="476"/>
    </location>
</feature>
<gene>
    <name evidence="2" type="ORF">N7482_008571</name>
</gene>
<reference evidence="2" key="2">
    <citation type="journal article" date="2023" name="IMA Fungus">
        <title>Comparative genomic study of the Penicillium genus elucidates a diverse pangenome and 15 lateral gene transfer events.</title>
        <authorList>
            <person name="Petersen C."/>
            <person name="Sorensen T."/>
            <person name="Nielsen M.R."/>
            <person name="Sondergaard T.E."/>
            <person name="Sorensen J.L."/>
            <person name="Fitzpatrick D.A."/>
            <person name="Frisvad J.C."/>
            <person name="Nielsen K.L."/>
        </authorList>
    </citation>
    <scope>NUCLEOTIDE SEQUENCE</scope>
    <source>
        <strain evidence="2">IBT 26290</strain>
    </source>
</reference>